<evidence type="ECO:0000313" key="1">
    <source>
        <dbReference type="EMBL" id="OSI22799.1"/>
    </source>
</evidence>
<evidence type="ECO:0000313" key="2">
    <source>
        <dbReference type="Proteomes" id="UP000193303"/>
    </source>
</evidence>
<organism evidence="1 2">
    <name type="scientific">Neisseria dumasiana</name>
    <dbReference type="NCBI Taxonomy" id="1931275"/>
    <lineage>
        <taxon>Bacteria</taxon>
        <taxon>Pseudomonadati</taxon>
        <taxon>Pseudomonadota</taxon>
        <taxon>Betaproteobacteria</taxon>
        <taxon>Neisseriales</taxon>
        <taxon>Neisseriaceae</taxon>
        <taxon>Neisseria</taxon>
    </lineage>
</organism>
<dbReference type="OrthoDB" id="2453533at2"/>
<dbReference type="InterPro" id="IPR029068">
    <property type="entry name" value="Glyas_Bleomycin-R_OHBP_Dase"/>
</dbReference>
<sequence>MKLFKTSSLVSLINASDFQTSLAWYRTWLGEPDVVPMENMAEWRIADNAWLQLTDSGTIAEAEVIIGVDDIAACRKALLGAGIEAGDINDWEVVLTCGITDPDNHKIFFAQVVG</sequence>
<dbReference type="AlphaFoldDB" id="A0A1X3DJI6"/>
<protein>
    <submittedName>
        <fullName evidence="1">Glyoxalase/bleomycin resistance/dioxygenase family protein</fullName>
    </submittedName>
</protein>
<dbReference type="EMBL" id="MTAB01000008">
    <property type="protein sequence ID" value="OSI22799.1"/>
    <property type="molecule type" value="Genomic_DNA"/>
</dbReference>
<reference evidence="2" key="1">
    <citation type="submission" date="2017-01" db="EMBL/GenBank/DDBJ databases">
        <authorList>
            <person name="Mah S.A."/>
            <person name="Swanson W.J."/>
            <person name="Moy G.W."/>
            <person name="Vacquier V.D."/>
        </authorList>
    </citation>
    <scope>NUCLEOTIDE SEQUENCE [LARGE SCALE GENOMIC DNA]</scope>
    <source>
        <strain evidence="2">124861</strain>
    </source>
</reference>
<dbReference type="RefSeq" id="WP_085358857.1">
    <property type="nucleotide sequence ID" value="NZ_MTAB01000008.1"/>
</dbReference>
<dbReference type="Gene3D" id="3.10.180.10">
    <property type="entry name" value="2,3-Dihydroxybiphenyl 1,2-Dioxygenase, domain 1"/>
    <property type="match status" value="1"/>
</dbReference>
<dbReference type="STRING" id="1931275.BV914_00295"/>
<gene>
    <name evidence="1" type="ORF">BV912_05035</name>
</gene>
<dbReference type="SUPFAM" id="SSF54593">
    <property type="entry name" value="Glyoxalase/Bleomycin resistance protein/Dihydroxybiphenyl dioxygenase"/>
    <property type="match status" value="1"/>
</dbReference>
<accession>A0A1X3DJI6</accession>
<name>A0A1X3DJI6_9NEIS</name>
<dbReference type="CDD" id="cd06587">
    <property type="entry name" value="VOC"/>
    <property type="match status" value="1"/>
</dbReference>
<proteinExistence type="predicted"/>
<dbReference type="Proteomes" id="UP000193303">
    <property type="component" value="Unassembled WGS sequence"/>
</dbReference>
<comment type="caution">
    <text evidence="1">The sequence shown here is derived from an EMBL/GenBank/DDBJ whole genome shotgun (WGS) entry which is preliminary data.</text>
</comment>